<dbReference type="AlphaFoldDB" id="A0A7J7MSR2"/>
<name>A0A7J7MSR2_9MAGN</name>
<evidence type="ECO:0000313" key="1">
    <source>
        <dbReference type="EMBL" id="KAF6157842.1"/>
    </source>
</evidence>
<sequence>KFSSKSGDPIRYHKPSTICKGIQTGATLSKPHIGWLIGNGTQNDFWRDTWATYIMEYIDLTRHLWKNCTSKFGNFITQGWNVPNDICLLLLALGIDIQQI</sequence>
<feature type="non-terminal residue" evidence="1">
    <location>
        <position position="1"/>
    </location>
</feature>
<comment type="caution">
    <text evidence="1">The sequence shown here is derived from an EMBL/GenBank/DDBJ whole genome shotgun (WGS) entry which is preliminary data.</text>
</comment>
<accession>A0A7J7MSR2</accession>
<gene>
    <name evidence="1" type="ORF">GIB67_003742</name>
</gene>
<proteinExistence type="predicted"/>
<dbReference type="EMBL" id="JACGCM010001252">
    <property type="protein sequence ID" value="KAF6157842.1"/>
    <property type="molecule type" value="Genomic_DNA"/>
</dbReference>
<protein>
    <submittedName>
        <fullName evidence="1">Uncharacterized protein</fullName>
    </submittedName>
</protein>
<dbReference type="Proteomes" id="UP000541444">
    <property type="component" value="Unassembled WGS sequence"/>
</dbReference>
<keyword evidence="2" id="KW-1185">Reference proteome</keyword>
<evidence type="ECO:0000313" key="2">
    <source>
        <dbReference type="Proteomes" id="UP000541444"/>
    </source>
</evidence>
<organism evidence="1 2">
    <name type="scientific">Kingdonia uniflora</name>
    <dbReference type="NCBI Taxonomy" id="39325"/>
    <lineage>
        <taxon>Eukaryota</taxon>
        <taxon>Viridiplantae</taxon>
        <taxon>Streptophyta</taxon>
        <taxon>Embryophyta</taxon>
        <taxon>Tracheophyta</taxon>
        <taxon>Spermatophyta</taxon>
        <taxon>Magnoliopsida</taxon>
        <taxon>Ranunculales</taxon>
        <taxon>Circaeasteraceae</taxon>
        <taxon>Kingdonia</taxon>
    </lineage>
</organism>
<reference evidence="1 2" key="1">
    <citation type="journal article" date="2020" name="IScience">
        <title>Genome Sequencing of the Endangered Kingdonia uniflora (Circaeasteraceae, Ranunculales) Reveals Potential Mechanisms of Evolutionary Specialization.</title>
        <authorList>
            <person name="Sun Y."/>
            <person name="Deng T."/>
            <person name="Zhang A."/>
            <person name="Moore M.J."/>
            <person name="Landis J.B."/>
            <person name="Lin N."/>
            <person name="Zhang H."/>
            <person name="Zhang X."/>
            <person name="Huang J."/>
            <person name="Zhang X."/>
            <person name="Sun H."/>
            <person name="Wang H."/>
        </authorList>
    </citation>
    <scope>NUCLEOTIDE SEQUENCE [LARGE SCALE GENOMIC DNA]</scope>
    <source>
        <strain evidence="1">TB1705</strain>
        <tissue evidence="1">Leaf</tissue>
    </source>
</reference>